<keyword evidence="9" id="KW-0965">Cell junction</keyword>
<dbReference type="GO" id="GO:0005509">
    <property type="term" value="F:calcium ion binding"/>
    <property type="evidence" value="ECO:0007669"/>
    <property type="project" value="UniProtKB-UniRule"/>
</dbReference>
<evidence type="ECO:0000256" key="2">
    <source>
        <dbReference type="ARBA" id="ARBA00004568"/>
    </source>
</evidence>
<evidence type="ECO:0000256" key="13">
    <source>
        <dbReference type="PROSITE-ProRule" id="PRU00043"/>
    </source>
</evidence>
<dbReference type="GO" id="GO:0055113">
    <property type="term" value="P:epiboly involved in gastrulation with mouth forming second"/>
    <property type="evidence" value="ECO:0007669"/>
    <property type="project" value="UniProtKB-ARBA"/>
</dbReference>
<keyword evidence="11" id="KW-0472">Membrane</keyword>
<feature type="domain" description="Cadherin" evidence="15">
    <location>
        <begin position="140"/>
        <end position="252"/>
    </location>
</feature>
<dbReference type="GO" id="GO:0007156">
    <property type="term" value="P:homophilic cell adhesion via plasma membrane adhesion molecules"/>
    <property type="evidence" value="ECO:0007669"/>
    <property type="project" value="InterPro"/>
</dbReference>
<evidence type="ECO:0000256" key="9">
    <source>
        <dbReference type="ARBA" id="ARBA00022949"/>
    </source>
</evidence>
<evidence type="ECO:0000313" key="17">
    <source>
        <dbReference type="Proteomes" id="UP000694621"/>
    </source>
</evidence>
<evidence type="ECO:0000256" key="12">
    <source>
        <dbReference type="ARBA" id="ARBA00023180"/>
    </source>
</evidence>
<feature type="signal peptide" evidence="14">
    <location>
        <begin position="1"/>
        <end position="21"/>
    </location>
</feature>
<keyword evidence="6" id="KW-0677">Repeat</keyword>
<keyword evidence="4" id="KW-0812">Transmembrane</keyword>
<dbReference type="PANTHER" id="PTHR24025">
    <property type="entry name" value="DESMOGLEIN FAMILY MEMBER"/>
    <property type="match status" value="1"/>
</dbReference>
<evidence type="ECO:0000256" key="3">
    <source>
        <dbReference type="ARBA" id="ARBA00022475"/>
    </source>
</evidence>
<evidence type="ECO:0000256" key="10">
    <source>
        <dbReference type="ARBA" id="ARBA00022989"/>
    </source>
</evidence>
<dbReference type="InterPro" id="IPR002126">
    <property type="entry name" value="Cadherin-like_dom"/>
</dbReference>
<dbReference type="GO" id="GO:0030057">
    <property type="term" value="C:desmosome"/>
    <property type="evidence" value="ECO:0007669"/>
    <property type="project" value="UniProtKB-SubCell"/>
</dbReference>
<feature type="chain" id="PRO_5034289644" evidence="14">
    <location>
        <begin position="22"/>
        <end position="701"/>
    </location>
</feature>
<dbReference type="CDD" id="cd11304">
    <property type="entry name" value="Cadherin_repeat"/>
    <property type="match status" value="4"/>
</dbReference>
<feature type="domain" description="Cadherin" evidence="15">
    <location>
        <begin position="253"/>
        <end position="361"/>
    </location>
</feature>
<dbReference type="Gene3D" id="2.60.40.60">
    <property type="entry name" value="Cadherins"/>
    <property type="match status" value="5"/>
</dbReference>
<feature type="domain" description="Cadherin" evidence="15">
    <location>
        <begin position="59"/>
        <end position="141"/>
    </location>
</feature>
<evidence type="ECO:0000259" key="15">
    <source>
        <dbReference type="PROSITE" id="PS50268"/>
    </source>
</evidence>
<proteinExistence type="predicted"/>
<evidence type="ECO:0000256" key="14">
    <source>
        <dbReference type="SAM" id="SignalP"/>
    </source>
</evidence>
<keyword evidence="14" id="KW-0732">Signal</keyword>
<dbReference type="Ensembl" id="ENSAMXT00005042431.1">
    <property type="protein sequence ID" value="ENSAMXP00005038958.1"/>
    <property type="gene ID" value="ENSAMXG00005018423.1"/>
</dbReference>
<evidence type="ECO:0000256" key="4">
    <source>
        <dbReference type="ARBA" id="ARBA00022692"/>
    </source>
</evidence>
<dbReference type="SUPFAM" id="SSF49313">
    <property type="entry name" value="Cadherin-like"/>
    <property type="match status" value="5"/>
</dbReference>
<dbReference type="FunFam" id="2.60.40.60:FF:000011">
    <property type="entry name" value="Cadherin 1"/>
    <property type="match status" value="1"/>
</dbReference>
<feature type="domain" description="Cadherin" evidence="15">
    <location>
        <begin position="362"/>
        <end position="473"/>
    </location>
</feature>
<evidence type="ECO:0000313" key="16">
    <source>
        <dbReference type="Ensembl" id="ENSAMXP00005038958.1"/>
    </source>
</evidence>
<evidence type="ECO:0000256" key="7">
    <source>
        <dbReference type="ARBA" id="ARBA00022837"/>
    </source>
</evidence>
<comment type="subcellular location">
    <subcellularLocation>
        <location evidence="2">Cell junction</location>
        <location evidence="2">Desmosome</location>
    </subcellularLocation>
    <subcellularLocation>
        <location evidence="1">Cell membrane</location>
    </subcellularLocation>
</comment>
<organism evidence="16 17">
    <name type="scientific">Astyanax mexicanus</name>
    <name type="common">Blind cave fish</name>
    <name type="synonym">Astyanax fasciatus mexicanus</name>
    <dbReference type="NCBI Taxonomy" id="7994"/>
    <lineage>
        <taxon>Eukaryota</taxon>
        <taxon>Metazoa</taxon>
        <taxon>Chordata</taxon>
        <taxon>Craniata</taxon>
        <taxon>Vertebrata</taxon>
        <taxon>Euteleostomi</taxon>
        <taxon>Actinopterygii</taxon>
        <taxon>Neopterygii</taxon>
        <taxon>Teleostei</taxon>
        <taxon>Ostariophysi</taxon>
        <taxon>Characiformes</taxon>
        <taxon>Characoidei</taxon>
        <taxon>Acestrorhamphidae</taxon>
        <taxon>Acestrorhamphinae</taxon>
        <taxon>Astyanax</taxon>
    </lineage>
</organism>
<dbReference type="Pfam" id="PF00028">
    <property type="entry name" value="Cadherin"/>
    <property type="match status" value="3"/>
</dbReference>
<dbReference type="PROSITE" id="PS50268">
    <property type="entry name" value="CADHERIN_2"/>
    <property type="match status" value="4"/>
</dbReference>
<dbReference type="FunFam" id="2.60.40.60:FF:000083">
    <property type="entry name" value="Desmoglein 1"/>
    <property type="match status" value="1"/>
</dbReference>
<evidence type="ECO:0000256" key="6">
    <source>
        <dbReference type="ARBA" id="ARBA00022737"/>
    </source>
</evidence>
<dbReference type="InterPro" id="IPR015919">
    <property type="entry name" value="Cadherin-like_sf"/>
</dbReference>
<keyword evidence="7 13" id="KW-0106">Calcium</keyword>
<dbReference type="GO" id="GO:0005886">
    <property type="term" value="C:plasma membrane"/>
    <property type="evidence" value="ECO:0007669"/>
    <property type="project" value="UniProtKB-SubCell"/>
</dbReference>
<dbReference type="FunFam" id="2.60.40.60:FF:000068">
    <property type="entry name" value="Desmoglein 1"/>
    <property type="match status" value="1"/>
</dbReference>
<accession>A0A8B9KST3</accession>
<dbReference type="Proteomes" id="UP000694621">
    <property type="component" value="Unplaced"/>
</dbReference>
<dbReference type="InterPro" id="IPR050971">
    <property type="entry name" value="Cadherin-domain_protein"/>
</dbReference>
<sequence>MTYLWFGRLCLLLILYTTVASKTIDGSRRKKREWILPPTKLAENVDYTKKPFVAKIRSDKHLETTPVEYSLTGHGADKEPFNLFVVNPKNGFVRITGILDREEISQYNLTGIARYRDGSLAESDIKLKIQVEDQNDNPPNFRLFKGTVKECSKIGTPVMQIKADDADEPGTINAKIAYSIVKQIPEQSGGMFSINRDTGEIYVKQHTLDRETLDSYTLIVQGVDMDGAANGKTGTGTVQIKVSDINDNVPTLEKDEYSGDIDEGAIDVVVMRIKALDKDLENTDNWLAHFEIAKGNEDELFTIETDPKTNEGILKLVKPVDYEKVKVLDLGLVISNVAPFINGTSYPVSISVNNLPDGPGFSPTEKDFPVSENPEELDIPMVIGSFPALDGDTGELMENVRYAKGHDPDNWLAIDEETSEIKLVKMPDRESKFLVNGTYFAKIICMTQDVPPKTATGTIALKVQDANDHCPELTSTYQSVCSDTKIINVTAFDEDVDPNGEPYKFVLIEEETRGKWEMVPVNGTTVSFHAQELLWPGFYELTVEIYDVKGLGCEDKQKLQVEVCTCEKSGTCGSRSKNICVINNMLGVAGILSVVPIFLLFCKCGSVGEFTELPFDAKEYLISYHTEGMGEDKPWYQYLQDDNPRNSSNLIKTSEQNRLFDIDQRGFGHFSWEHSTYSSNKCMFLTNVASKKQINRLSNGM</sequence>
<dbReference type="FunFam" id="2.60.40.60:FF:000074">
    <property type="entry name" value="Desmoglein 4"/>
    <property type="match status" value="1"/>
</dbReference>
<keyword evidence="12" id="KW-0325">Glycoprotein</keyword>
<keyword evidence="5" id="KW-0479">Metal-binding</keyword>
<reference evidence="16" key="1">
    <citation type="submission" date="2025-08" db="UniProtKB">
        <authorList>
            <consortium name="Ensembl"/>
        </authorList>
    </citation>
    <scope>IDENTIFICATION</scope>
</reference>
<evidence type="ECO:0000256" key="11">
    <source>
        <dbReference type="ARBA" id="ARBA00023136"/>
    </source>
</evidence>
<keyword evidence="3" id="KW-1003">Cell membrane</keyword>
<evidence type="ECO:0000256" key="1">
    <source>
        <dbReference type="ARBA" id="ARBA00004236"/>
    </source>
</evidence>
<dbReference type="PROSITE" id="PS00232">
    <property type="entry name" value="CADHERIN_1"/>
    <property type="match status" value="2"/>
</dbReference>
<keyword evidence="8" id="KW-0130">Cell adhesion</keyword>
<name>A0A8B9KST3_ASTMX</name>
<dbReference type="FunFam" id="2.60.40.60:FF:000031">
    <property type="entry name" value="Cadherin 3"/>
    <property type="match status" value="1"/>
</dbReference>
<dbReference type="PRINTS" id="PR00205">
    <property type="entry name" value="CADHERIN"/>
</dbReference>
<dbReference type="AlphaFoldDB" id="A0A8B9KST3"/>
<dbReference type="SMART" id="SM00112">
    <property type="entry name" value="CA"/>
    <property type="match status" value="4"/>
</dbReference>
<protein>
    <submittedName>
        <fullName evidence="16">Si:ch73-74h11.1</fullName>
    </submittedName>
</protein>
<dbReference type="PANTHER" id="PTHR24025:SF32">
    <property type="entry name" value="DESMOGLEIN-2"/>
    <property type="match status" value="1"/>
</dbReference>
<evidence type="ECO:0000256" key="8">
    <source>
        <dbReference type="ARBA" id="ARBA00022889"/>
    </source>
</evidence>
<dbReference type="InterPro" id="IPR020894">
    <property type="entry name" value="Cadherin_CS"/>
</dbReference>
<keyword evidence="10" id="KW-1133">Transmembrane helix</keyword>
<evidence type="ECO:0000256" key="5">
    <source>
        <dbReference type="ARBA" id="ARBA00022723"/>
    </source>
</evidence>